<dbReference type="InterPro" id="IPR023346">
    <property type="entry name" value="Lysozyme-like_dom_sf"/>
</dbReference>
<reference evidence="2 3" key="1">
    <citation type="submission" date="2020-07" db="EMBL/GenBank/DDBJ databases">
        <title>Novel species isolated from subtropical streams in China.</title>
        <authorList>
            <person name="Lu H."/>
        </authorList>
    </citation>
    <scope>NUCLEOTIDE SEQUENCE [LARGE SCALE GENOMIC DNA]</scope>
    <source>
        <strain evidence="2 3">LX47W</strain>
    </source>
</reference>
<organism evidence="2 3">
    <name type="scientific">Rugamonas apoptosis</name>
    <dbReference type="NCBI Taxonomy" id="2758570"/>
    <lineage>
        <taxon>Bacteria</taxon>
        <taxon>Pseudomonadati</taxon>
        <taxon>Pseudomonadota</taxon>
        <taxon>Betaproteobacteria</taxon>
        <taxon>Burkholderiales</taxon>
        <taxon>Oxalobacteraceae</taxon>
        <taxon>Telluria group</taxon>
        <taxon>Rugamonas</taxon>
    </lineage>
</organism>
<dbReference type="Gene3D" id="1.10.530.10">
    <property type="match status" value="1"/>
</dbReference>
<evidence type="ECO:0000259" key="1">
    <source>
        <dbReference type="Pfam" id="PF01464"/>
    </source>
</evidence>
<accession>A0A7W2INA9</accession>
<dbReference type="InterPro" id="IPR008258">
    <property type="entry name" value="Transglycosylase_SLT_dom_1"/>
</dbReference>
<evidence type="ECO:0000313" key="3">
    <source>
        <dbReference type="Proteomes" id="UP000573499"/>
    </source>
</evidence>
<dbReference type="CDD" id="cd13400">
    <property type="entry name" value="LT_IagB-like"/>
    <property type="match status" value="1"/>
</dbReference>
<keyword evidence="3" id="KW-1185">Reference proteome</keyword>
<protein>
    <submittedName>
        <fullName evidence="2">Lytic transglycosylase domain-containing protein</fullName>
    </submittedName>
</protein>
<comment type="caution">
    <text evidence="2">The sequence shown here is derived from an EMBL/GenBank/DDBJ whole genome shotgun (WGS) entry which is preliminary data.</text>
</comment>
<dbReference type="RefSeq" id="WP_182157417.1">
    <property type="nucleotide sequence ID" value="NZ_JACEZU010000019.1"/>
</dbReference>
<proteinExistence type="predicted"/>
<evidence type="ECO:0000313" key="2">
    <source>
        <dbReference type="EMBL" id="MBA5690543.1"/>
    </source>
</evidence>
<dbReference type="AlphaFoldDB" id="A0A7W2INA9"/>
<dbReference type="Pfam" id="PF01464">
    <property type="entry name" value="SLT"/>
    <property type="match status" value="1"/>
</dbReference>
<dbReference type="EMBL" id="JACEZU010000019">
    <property type="protein sequence ID" value="MBA5690543.1"/>
    <property type="molecule type" value="Genomic_DNA"/>
</dbReference>
<dbReference type="Proteomes" id="UP000573499">
    <property type="component" value="Unassembled WGS sequence"/>
</dbReference>
<gene>
    <name evidence="2" type="ORF">H3H39_26245</name>
</gene>
<sequence length="122" mass="13459">MPACVAQAAADYSIPLRALIAIRMTEGGQTGTVSYNKNKTADYGPFQINTQWIRQFKRQYGITADQLTNDMCMSARAAAYILRFEINAAGGDFWSGIGHYHSHTAAPKAAYQAAVYRNSLKF</sequence>
<name>A0A7W2INA9_9BURK</name>
<dbReference type="SUPFAM" id="SSF53955">
    <property type="entry name" value="Lysozyme-like"/>
    <property type="match status" value="1"/>
</dbReference>
<feature type="domain" description="Transglycosylase SLT" evidence="1">
    <location>
        <begin position="4"/>
        <end position="102"/>
    </location>
</feature>